<dbReference type="OMA" id="RDLCKAM"/>
<dbReference type="GeneID" id="6504306"/>
<dbReference type="STRING" id="7217.B3MVC8"/>
<protein>
    <submittedName>
        <fullName evidence="2">Uncharacterized protein</fullName>
    </submittedName>
</protein>
<name>B3MVC8_DROAN</name>
<gene>
    <name evidence="2" type="primary">Dana\GF21633</name>
    <name evidence="2" type="synonym">dana_GLEANR_527</name>
    <name evidence="2" type="ORF">GF21633</name>
</gene>
<accession>B3MVC8</accession>
<feature type="compositionally biased region" description="Low complexity" evidence="1">
    <location>
        <begin position="52"/>
        <end position="66"/>
    </location>
</feature>
<dbReference type="HOGENOM" id="CLU_173538_0_0_1"/>
<evidence type="ECO:0000313" key="3">
    <source>
        <dbReference type="Proteomes" id="UP000007801"/>
    </source>
</evidence>
<dbReference type="Proteomes" id="UP000007801">
    <property type="component" value="Unassembled WGS sequence"/>
</dbReference>
<dbReference type="EMBL" id="CH902624">
    <property type="protein sequence ID" value="EDV33193.1"/>
    <property type="molecule type" value="Genomic_DNA"/>
</dbReference>
<feature type="region of interest" description="Disordered" evidence="1">
    <location>
        <begin position="1"/>
        <end position="88"/>
    </location>
</feature>
<dbReference type="PhylomeDB" id="B3MVC8"/>
<proteinExistence type="predicted"/>
<dbReference type="KEGG" id="dan:6504306"/>
<evidence type="ECO:0000313" key="2">
    <source>
        <dbReference type="EMBL" id="EDV33193.1"/>
    </source>
</evidence>
<evidence type="ECO:0000256" key="1">
    <source>
        <dbReference type="SAM" id="MobiDB-lite"/>
    </source>
</evidence>
<sequence>MPETKTKTLCSPSNGLDDFEEDDINAATNRLVTRPRQRSQSQSRQRHRSYHPNTNTNPNPNPNQNQRQRRTQGHRNAAGLTTKQEVTLKAGDMRMARIQISLSQLRTEMEASSKTLHDLARMLKVDMDAE</sequence>
<dbReference type="OrthoDB" id="7871222at2759"/>
<keyword evidence="3" id="KW-1185">Reference proteome</keyword>
<organism evidence="2 3">
    <name type="scientific">Drosophila ananassae</name>
    <name type="common">Fruit fly</name>
    <dbReference type="NCBI Taxonomy" id="7217"/>
    <lineage>
        <taxon>Eukaryota</taxon>
        <taxon>Metazoa</taxon>
        <taxon>Ecdysozoa</taxon>
        <taxon>Arthropoda</taxon>
        <taxon>Hexapoda</taxon>
        <taxon>Insecta</taxon>
        <taxon>Pterygota</taxon>
        <taxon>Neoptera</taxon>
        <taxon>Endopterygota</taxon>
        <taxon>Diptera</taxon>
        <taxon>Brachycera</taxon>
        <taxon>Muscomorpha</taxon>
        <taxon>Ephydroidea</taxon>
        <taxon>Drosophilidae</taxon>
        <taxon>Drosophila</taxon>
        <taxon>Sophophora</taxon>
    </lineage>
</organism>
<reference evidence="2 3" key="1">
    <citation type="journal article" date="2007" name="Nature">
        <title>Evolution of genes and genomes on the Drosophila phylogeny.</title>
        <authorList>
            <consortium name="Drosophila 12 Genomes Consortium"/>
            <person name="Clark A.G."/>
            <person name="Eisen M.B."/>
            <person name="Smith D.R."/>
            <person name="Bergman C.M."/>
            <person name="Oliver B."/>
            <person name="Markow T.A."/>
            <person name="Kaufman T.C."/>
            <person name="Kellis M."/>
            <person name="Gelbart W."/>
            <person name="Iyer V.N."/>
            <person name="Pollard D.A."/>
            <person name="Sackton T.B."/>
            <person name="Larracuente A.M."/>
            <person name="Singh N.D."/>
            <person name="Abad J.P."/>
            <person name="Abt D.N."/>
            <person name="Adryan B."/>
            <person name="Aguade M."/>
            <person name="Akashi H."/>
            <person name="Anderson W.W."/>
            <person name="Aquadro C.F."/>
            <person name="Ardell D.H."/>
            <person name="Arguello R."/>
            <person name="Artieri C.G."/>
            <person name="Barbash D.A."/>
            <person name="Barker D."/>
            <person name="Barsanti P."/>
            <person name="Batterham P."/>
            <person name="Batzoglou S."/>
            <person name="Begun D."/>
            <person name="Bhutkar A."/>
            <person name="Blanco E."/>
            <person name="Bosak S.A."/>
            <person name="Bradley R.K."/>
            <person name="Brand A.D."/>
            <person name="Brent M.R."/>
            <person name="Brooks A.N."/>
            <person name="Brown R.H."/>
            <person name="Butlin R.K."/>
            <person name="Caggese C."/>
            <person name="Calvi B.R."/>
            <person name="Bernardo de Carvalho A."/>
            <person name="Caspi A."/>
            <person name="Castrezana S."/>
            <person name="Celniker S.E."/>
            <person name="Chang J.L."/>
            <person name="Chapple C."/>
            <person name="Chatterji S."/>
            <person name="Chinwalla A."/>
            <person name="Civetta A."/>
            <person name="Clifton S.W."/>
            <person name="Comeron J.M."/>
            <person name="Costello J.C."/>
            <person name="Coyne J.A."/>
            <person name="Daub J."/>
            <person name="David R.G."/>
            <person name="Delcher A.L."/>
            <person name="Delehaunty K."/>
            <person name="Do C.B."/>
            <person name="Ebling H."/>
            <person name="Edwards K."/>
            <person name="Eickbush T."/>
            <person name="Evans J.D."/>
            <person name="Filipski A."/>
            <person name="Findeiss S."/>
            <person name="Freyhult E."/>
            <person name="Fulton L."/>
            <person name="Fulton R."/>
            <person name="Garcia A.C."/>
            <person name="Gardiner A."/>
            <person name="Garfield D.A."/>
            <person name="Garvin B.E."/>
            <person name="Gibson G."/>
            <person name="Gilbert D."/>
            <person name="Gnerre S."/>
            <person name="Godfrey J."/>
            <person name="Good R."/>
            <person name="Gotea V."/>
            <person name="Gravely B."/>
            <person name="Greenberg A.J."/>
            <person name="Griffiths-Jones S."/>
            <person name="Gross S."/>
            <person name="Guigo R."/>
            <person name="Gustafson E.A."/>
            <person name="Haerty W."/>
            <person name="Hahn M.W."/>
            <person name="Halligan D.L."/>
            <person name="Halpern A.L."/>
            <person name="Halter G.M."/>
            <person name="Han M.V."/>
            <person name="Heger A."/>
            <person name="Hillier L."/>
            <person name="Hinrichs A.S."/>
            <person name="Holmes I."/>
            <person name="Hoskins R.A."/>
            <person name="Hubisz M.J."/>
            <person name="Hultmark D."/>
            <person name="Huntley M.A."/>
            <person name="Jaffe D.B."/>
            <person name="Jagadeeshan S."/>
            <person name="Jeck W.R."/>
            <person name="Johnson J."/>
            <person name="Jones C.D."/>
            <person name="Jordan W.C."/>
            <person name="Karpen G.H."/>
            <person name="Kataoka E."/>
            <person name="Keightley P.D."/>
            <person name="Kheradpour P."/>
            <person name="Kirkness E.F."/>
            <person name="Koerich L.B."/>
            <person name="Kristiansen K."/>
            <person name="Kudrna D."/>
            <person name="Kulathinal R.J."/>
            <person name="Kumar S."/>
            <person name="Kwok R."/>
            <person name="Lander E."/>
            <person name="Langley C.H."/>
            <person name="Lapoint R."/>
            <person name="Lazzaro B.P."/>
            <person name="Lee S.J."/>
            <person name="Levesque L."/>
            <person name="Li R."/>
            <person name="Lin C.F."/>
            <person name="Lin M.F."/>
            <person name="Lindblad-Toh K."/>
            <person name="Llopart A."/>
            <person name="Long M."/>
            <person name="Low L."/>
            <person name="Lozovsky E."/>
            <person name="Lu J."/>
            <person name="Luo M."/>
            <person name="Machado C.A."/>
            <person name="Makalowski W."/>
            <person name="Marzo M."/>
            <person name="Matsuda M."/>
            <person name="Matzkin L."/>
            <person name="McAllister B."/>
            <person name="McBride C.S."/>
            <person name="McKernan B."/>
            <person name="McKernan K."/>
            <person name="Mendez-Lago M."/>
            <person name="Minx P."/>
            <person name="Mollenhauer M.U."/>
            <person name="Montooth K."/>
            <person name="Mount S.M."/>
            <person name="Mu X."/>
            <person name="Myers E."/>
            <person name="Negre B."/>
            <person name="Newfeld S."/>
            <person name="Nielsen R."/>
            <person name="Noor M.A."/>
            <person name="O'Grady P."/>
            <person name="Pachter L."/>
            <person name="Papaceit M."/>
            <person name="Parisi M.J."/>
            <person name="Parisi M."/>
            <person name="Parts L."/>
            <person name="Pedersen J.S."/>
            <person name="Pesole G."/>
            <person name="Phillippy A.M."/>
            <person name="Ponting C.P."/>
            <person name="Pop M."/>
            <person name="Porcelli D."/>
            <person name="Powell J.R."/>
            <person name="Prohaska S."/>
            <person name="Pruitt K."/>
            <person name="Puig M."/>
            <person name="Quesneville H."/>
            <person name="Ram K.R."/>
            <person name="Rand D."/>
            <person name="Rasmussen M.D."/>
            <person name="Reed L.K."/>
            <person name="Reenan R."/>
            <person name="Reily A."/>
            <person name="Remington K.A."/>
            <person name="Rieger T.T."/>
            <person name="Ritchie M.G."/>
            <person name="Robin C."/>
            <person name="Rogers Y.H."/>
            <person name="Rohde C."/>
            <person name="Rozas J."/>
            <person name="Rubenfield M.J."/>
            <person name="Ruiz A."/>
            <person name="Russo S."/>
            <person name="Salzberg S.L."/>
            <person name="Sanchez-Gracia A."/>
            <person name="Saranga D.J."/>
            <person name="Sato H."/>
            <person name="Schaeffer S.W."/>
            <person name="Schatz M.C."/>
            <person name="Schlenke T."/>
            <person name="Schwartz R."/>
            <person name="Segarra C."/>
            <person name="Singh R.S."/>
            <person name="Sirot L."/>
            <person name="Sirota M."/>
            <person name="Sisneros N.B."/>
            <person name="Smith C.D."/>
            <person name="Smith T.F."/>
            <person name="Spieth J."/>
            <person name="Stage D.E."/>
            <person name="Stark A."/>
            <person name="Stephan W."/>
            <person name="Strausberg R.L."/>
            <person name="Strempel S."/>
            <person name="Sturgill D."/>
            <person name="Sutton G."/>
            <person name="Sutton G.G."/>
            <person name="Tao W."/>
            <person name="Teichmann S."/>
            <person name="Tobari Y.N."/>
            <person name="Tomimura Y."/>
            <person name="Tsolas J.M."/>
            <person name="Valente V.L."/>
            <person name="Venter E."/>
            <person name="Venter J.C."/>
            <person name="Vicario S."/>
            <person name="Vieira F.G."/>
            <person name="Vilella A.J."/>
            <person name="Villasante A."/>
            <person name="Walenz B."/>
            <person name="Wang J."/>
            <person name="Wasserman M."/>
            <person name="Watts T."/>
            <person name="Wilson D."/>
            <person name="Wilson R.K."/>
            <person name="Wing R.A."/>
            <person name="Wolfner M.F."/>
            <person name="Wong A."/>
            <person name="Wong G.K."/>
            <person name="Wu C.I."/>
            <person name="Wu G."/>
            <person name="Yamamoto D."/>
            <person name="Yang H.P."/>
            <person name="Yang S.P."/>
            <person name="Yorke J.A."/>
            <person name="Yoshida K."/>
            <person name="Zdobnov E."/>
            <person name="Zhang P."/>
            <person name="Zhang Y."/>
            <person name="Zimin A.V."/>
            <person name="Baldwin J."/>
            <person name="Abdouelleil A."/>
            <person name="Abdulkadir J."/>
            <person name="Abebe A."/>
            <person name="Abera B."/>
            <person name="Abreu J."/>
            <person name="Acer S.C."/>
            <person name="Aftuck L."/>
            <person name="Alexander A."/>
            <person name="An P."/>
            <person name="Anderson E."/>
            <person name="Anderson S."/>
            <person name="Arachi H."/>
            <person name="Azer M."/>
            <person name="Bachantsang P."/>
            <person name="Barry A."/>
            <person name="Bayul T."/>
            <person name="Berlin A."/>
            <person name="Bessette D."/>
            <person name="Bloom T."/>
            <person name="Blye J."/>
            <person name="Boguslavskiy L."/>
            <person name="Bonnet C."/>
            <person name="Boukhgalter B."/>
            <person name="Bourzgui I."/>
            <person name="Brown A."/>
            <person name="Cahill P."/>
            <person name="Channer S."/>
            <person name="Cheshatsang Y."/>
            <person name="Chuda L."/>
            <person name="Citroen M."/>
            <person name="Collymore A."/>
            <person name="Cooke P."/>
            <person name="Costello M."/>
            <person name="D'Aco K."/>
            <person name="Daza R."/>
            <person name="De Haan G."/>
            <person name="DeGray S."/>
            <person name="DeMaso C."/>
            <person name="Dhargay N."/>
            <person name="Dooley K."/>
            <person name="Dooley E."/>
            <person name="Doricent M."/>
            <person name="Dorje P."/>
            <person name="Dorjee K."/>
            <person name="Dupes A."/>
            <person name="Elong R."/>
            <person name="Falk J."/>
            <person name="Farina A."/>
            <person name="Faro S."/>
            <person name="Ferguson D."/>
            <person name="Fisher S."/>
            <person name="Foley C.D."/>
            <person name="Franke A."/>
            <person name="Friedrich D."/>
            <person name="Gadbois L."/>
            <person name="Gearin G."/>
            <person name="Gearin C.R."/>
            <person name="Giannoukos G."/>
            <person name="Goode T."/>
            <person name="Graham J."/>
            <person name="Grandbois E."/>
            <person name="Grewal S."/>
            <person name="Gyaltsen K."/>
            <person name="Hafez N."/>
            <person name="Hagos B."/>
            <person name="Hall J."/>
            <person name="Henson C."/>
            <person name="Hollinger A."/>
            <person name="Honan T."/>
            <person name="Huard M.D."/>
            <person name="Hughes L."/>
            <person name="Hurhula B."/>
            <person name="Husby M.E."/>
            <person name="Kamat A."/>
            <person name="Kanga B."/>
            <person name="Kashin S."/>
            <person name="Khazanovich D."/>
            <person name="Kisner P."/>
            <person name="Lance K."/>
            <person name="Lara M."/>
            <person name="Lee W."/>
            <person name="Lennon N."/>
            <person name="Letendre F."/>
            <person name="LeVine R."/>
            <person name="Lipovsky A."/>
            <person name="Liu X."/>
            <person name="Liu J."/>
            <person name="Liu S."/>
            <person name="Lokyitsang T."/>
            <person name="Lokyitsang Y."/>
            <person name="Lubonja R."/>
            <person name="Lui A."/>
            <person name="MacDonald P."/>
            <person name="Magnisalis V."/>
            <person name="Maru K."/>
            <person name="Matthews C."/>
            <person name="McCusker W."/>
            <person name="McDonough S."/>
            <person name="Mehta T."/>
            <person name="Meldrim J."/>
            <person name="Meneus L."/>
            <person name="Mihai O."/>
            <person name="Mihalev A."/>
            <person name="Mihova T."/>
            <person name="Mittelman R."/>
            <person name="Mlenga V."/>
            <person name="Montmayeur A."/>
            <person name="Mulrain L."/>
            <person name="Navidi A."/>
            <person name="Naylor J."/>
            <person name="Negash T."/>
            <person name="Nguyen T."/>
            <person name="Nguyen N."/>
            <person name="Nicol R."/>
            <person name="Norbu C."/>
            <person name="Norbu N."/>
            <person name="Novod N."/>
            <person name="O'Neill B."/>
            <person name="Osman S."/>
            <person name="Markiewicz E."/>
            <person name="Oyono O.L."/>
            <person name="Patti C."/>
            <person name="Phunkhang P."/>
            <person name="Pierre F."/>
            <person name="Priest M."/>
            <person name="Raghuraman S."/>
            <person name="Rege F."/>
            <person name="Reyes R."/>
            <person name="Rise C."/>
            <person name="Rogov P."/>
            <person name="Ross K."/>
            <person name="Ryan E."/>
            <person name="Settipalli S."/>
            <person name="Shea T."/>
            <person name="Sherpa N."/>
            <person name="Shi L."/>
            <person name="Shih D."/>
            <person name="Sparrow T."/>
            <person name="Spaulding J."/>
            <person name="Stalker J."/>
            <person name="Stange-Thomann N."/>
            <person name="Stavropoulos S."/>
            <person name="Stone C."/>
            <person name="Strader C."/>
            <person name="Tesfaye S."/>
            <person name="Thomson T."/>
            <person name="Thoulutsang Y."/>
            <person name="Thoulutsang D."/>
            <person name="Topham K."/>
            <person name="Topping I."/>
            <person name="Tsamla T."/>
            <person name="Vassiliev H."/>
            <person name="Vo A."/>
            <person name="Wangchuk T."/>
            <person name="Wangdi T."/>
            <person name="Weiand M."/>
            <person name="Wilkinson J."/>
            <person name="Wilson A."/>
            <person name="Yadav S."/>
            <person name="Young G."/>
            <person name="Yu Q."/>
            <person name="Zembek L."/>
            <person name="Zhong D."/>
            <person name="Zimmer A."/>
            <person name="Zwirko Z."/>
            <person name="Jaffe D.B."/>
            <person name="Alvarez P."/>
            <person name="Brockman W."/>
            <person name="Butler J."/>
            <person name="Chin C."/>
            <person name="Gnerre S."/>
            <person name="Grabherr M."/>
            <person name="Kleber M."/>
            <person name="Mauceli E."/>
            <person name="MacCallum I."/>
        </authorList>
    </citation>
    <scope>NUCLEOTIDE SEQUENCE [LARGE SCALE GENOMIC DNA]</scope>
    <source>
        <strain evidence="3">Tucson 14024-0371.13</strain>
    </source>
</reference>
<dbReference type="AlphaFoldDB" id="B3MVC8"/>
<dbReference type="InParanoid" id="B3MVC8"/>